<dbReference type="CDD" id="cd18578">
    <property type="entry name" value="ABC_6TM_Pgp_ABCB1_D2_like"/>
    <property type="match status" value="1"/>
</dbReference>
<feature type="domain" description="ABC transmembrane type-1" evidence="10">
    <location>
        <begin position="713"/>
        <end position="1000"/>
    </location>
</feature>
<accession>A0ABR3GSN5</accession>
<dbReference type="InterPro" id="IPR039421">
    <property type="entry name" value="Type_1_exporter"/>
</dbReference>
<feature type="transmembrane region" description="Helical" evidence="8">
    <location>
        <begin position="754"/>
        <end position="777"/>
    </location>
</feature>
<evidence type="ECO:0000256" key="8">
    <source>
        <dbReference type="SAM" id="Phobius"/>
    </source>
</evidence>
<dbReference type="PANTHER" id="PTHR43394:SF27">
    <property type="entry name" value="ATP-DEPENDENT TRANSLOCASE ABCB1-LIKE"/>
    <property type="match status" value="1"/>
</dbReference>
<evidence type="ECO:0000313" key="12">
    <source>
        <dbReference type="Proteomes" id="UP001447188"/>
    </source>
</evidence>
<feature type="transmembrane region" description="Helical" evidence="8">
    <location>
        <begin position="257"/>
        <end position="280"/>
    </location>
</feature>
<evidence type="ECO:0000256" key="7">
    <source>
        <dbReference type="ARBA" id="ARBA00023136"/>
    </source>
</evidence>
<dbReference type="InterPro" id="IPR011527">
    <property type="entry name" value="ABC1_TM_dom"/>
</dbReference>
<sequence length="1139" mass="125428">MTCGTFRRSQNGHESFDFATAVELGEMRPKHGAGGFRAKIKAKREEMAIEAKNRRAGDGQGGGIGNYFICWRLSSTRISAAIRLEYITSIFRQDLTYFDTLALSPVSILGNSKDHLSTDHTNPAVHKPGTPGSVAIAITTISSIVQQGIGERIGGIFRSISMLVAGLTIAISANGTLTGVIACVVPASFLMYGLTIPADVKIEKRIIMAQTKAADLAEEILGTIRTVKSFNAERFQASKYDTLLDRAKNEGLRKAPLVGIQHFTGVFIHLCAFALCFWRGSKMFANGDIKDIGTIITVFFAVIFGVGGLTGLAMPISAIVKASSASSIIFQVIDRTPLVDALSKDGHKPHMFPEGDIEMRNVRFAYPGGGDREKSVVLGGIQRSPFADPRSTSLPYTIDDQATDEYHDEGGFSLTFPAGKKTAIVGPSGAGKSTIVALLERWYEPQEGSILIGGVDIGDYNLRWWRGKIGFVMQEPFLFNTSIFTNIAHGLHGTQWENISEEEKRKMVHHACVEANAADFVDELPDKYDSIVGENGIKLSGGQKQRIAIARSIISRPSILVLDEATSALDPVNELLVQKALDKVCKGRTTIMIAHRLSTVKNADKIVVLEEGNIVEIGNHEELLHRPGSAYSNLVKSQALFSGSIPAVEEGVPFDNQELESEGVEQPEDKDVSEGGIQAHSIRKNKKWQNIGILKLFWLVFLEQRRFLWLTYVGGLIGALGAGGIAPAQAIIFANEMYAFSIRKMELFVSRTSFWALMFFCLALVGGLVTLMMGWMLTRSSHISGTHYRSEYFRNVLGQEISYFDKPENSSGDLTSRLSTYPMAIQEFMGAPSGMIITAMATMLASCTLALYVCWNLSLPVIAVTVPLNFLAGFMKIKIEKRFILDSLRVFEESSQFSTEAVGAYRTVSSLVMEKPIRDRYKKLLQNHVNKQFRRIAWSSVMYSAVDSLGILTSAFTWWYGGQMMSTREIDIFQFYLVYMIVLQGADASGQLVGSAHGIAFATISANRMFEVRPLEQKPWGESMNLAETGGCEIQFKDVNFKYPTRNTQVLRDLNLNIERGQFAAFVGASGCGKTTIISLLERFYDLEQGKILIDGKNLASLNLESYRDVVSLVSQEPTLYQGNLTDPNFLVSLIPTFI</sequence>
<dbReference type="SMART" id="SM00382">
    <property type="entry name" value="AAA"/>
    <property type="match status" value="1"/>
</dbReference>
<evidence type="ECO:0000259" key="9">
    <source>
        <dbReference type="PROSITE" id="PS50893"/>
    </source>
</evidence>
<dbReference type="PROSITE" id="PS50929">
    <property type="entry name" value="ABC_TM1F"/>
    <property type="match status" value="2"/>
</dbReference>
<dbReference type="InterPro" id="IPR003593">
    <property type="entry name" value="AAA+_ATPase"/>
</dbReference>
<dbReference type="InterPro" id="IPR027417">
    <property type="entry name" value="P-loop_NTPase"/>
</dbReference>
<keyword evidence="6 8" id="KW-1133">Transmembrane helix</keyword>
<feature type="transmembrane region" description="Helical" evidence="8">
    <location>
        <begin position="292"/>
        <end position="314"/>
    </location>
</feature>
<dbReference type="Proteomes" id="UP001447188">
    <property type="component" value="Unassembled WGS sequence"/>
</dbReference>
<keyword evidence="12" id="KW-1185">Reference proteome</keyword>
<dbReference type="EMBL" id="JBBBZM010000016">
    <property type="protein sequence ID" value="KAL0638941.1"/>
    <property type="molecule type" value="Genomic_DNA"/>
</dbReference>
<dbReference type="InterPro" id="IPR003439">
    <property type="entry name" value="ABC_transporter-like_ATP-bd"/>
</dbReference>
<dbReference type="SUPFAM" id="SSF52540">
    <property type="entry name" value="P-loop containing nucleoside triphosphate hydrolases"/>
    <property type="match status" value="2"/>
</dbReference>
<comment type="similarity">
    <text evidence="2">Belongs to the ABC transporter superfamily. ABCB family. Multidrug resistance exporter (TC 3.A.1.201) subfamily.</text>
</comment>
<evidence type="ECO:0000256" key="3">
    <source>
        <dbReference type="ARBA" id="ARBA00022692"/>
    </source>
</evidence>
<comment type="caution">
    <text evidence="11">The sequence shown here is derived from an EMBL/GenBank/DDBJ whole genome shotgun (WGS) entry which is preliminary data.</text>
</comment>
<dbReference type="Pfam" id="PF00664">
    <property type="entry name" value="ABC_membrane"/>
    <property type="match status" value="2"/>
</dbReference>
<evidence type="ECO:0000256" key="6">
    <source>
        <dbReference type="ARBA" id="ARBA00022989"/>
    </source>
</evidence>
<keyword evidence="5" id="KW-0067">ATP-binding</keyword>
<dbReference type="SUPFAM" id="SSF90123">
    <property type="entry name" value="ABC transporter transmembrane region"/>
    <property type="match status" value="2"/>
</dbReference>
<keyword evidence="4" id="KW-0547">Nucleotide-binding</keyword>
<organism evidence="11 12">
    <name type="scientific">Discina gigas</name>
    <dbReference type="NCBI Taxonomy" id="1032678"/>
    <lineage>
        <taxon>Eukaryota</taxon>
        <taxon>Fungi</taxon>
        <taxon>Dikarya</taxon>
        <taxon>Ascomycota</taxon>
        <taxon>Pezizomycotina</taxon>
        <taxon>Pezizomycetes</taxon>
        <taxon>Pezizales</taxon>
        <taxon>Discinaceae</taxon>
        <taxon>Discina</taxon>
    </lineage>
</organism>
<dbReference type="PROSITE" id="PS00211">
    <property type="entry name" value="ABC_TRANSPORTER_1"/>
    <property type="match status" value="1"/>
</dbReference>
<name>A0ABR3GSN5_9PEZI</name>
<protein>
    <recommendedName>
        <fullName evidence="13">ABC transporter</fullName>
    </recommendedName>
</protein>
<dbReference type="Pfam" id="PF00005">
    <property type="entry name" value="ABC_tran"/>
    <property type="match status" value="2"/>
</dbReference>
<feature type="transmembrane region" description="Helical" evidence="8">
    <location>
        <begin position="859"/>
        <end position="879"/>
    </location>
</feature>
<evidence type="ECO:0000256" key="5">
    <source>
        <dbReference type="ARBA" id="ARBA00022840"/>
    </source>
</evidence>
<evidence type="ECO:0000259" key="10">
    <source>
        <dbReference type="PROSITE" id="PS50929"/>
    </source>
</evidence>
<dbReference type="InterPro" id="IPR036640">
    <property type="entry name" value="ABC1_TM_sf"/>
</dbReference>
<evidence type="ECO:0000256" key="1">
    <source>
        <dbReference type="ARBA" id="ARBA00004141"/>
    </source>
</evidence>
<feature type="domain" description="ABC transmembrane type-1" evidence="10">
    <location>
        <begin position="67"/>
        <end position="321"/>
    </location>
</feature>
<dbReference type="InterPro" id="IPR017871">
    <property type="entry name" value="ABC_transporter-like_CS"/>
</dbReference>
<feature type="domain" description="ABC transporter" evidence="9">
    <location>
        <begin position="389"/>
        <end position="636"/>
    </location>
</feature>
<evidence type="ECO:0000256" key="4">
    <source>
        <dbReference type="ARBA" id="ARBA00022741"/>
    </source>
</evidence>
<keyword evidence="3 8" id="KW-0812">Transmembrane</keyword>
<proteinExistence type="inferred from homology"/>
<reference evidence="11 12" key="1">
    <citation type="submission" date="2024-02" db="EMBL/GenBank/DDBJ databases">
        <title>Discinaceae phylogenomics.</title>
        <authorList>
            <person name="Dirks A.C."/>
            <person name="James T.Y."/>
        </authorList>
    </citation>
    <scope>NUCLEOTIDE SEQUENCE [LARGE SCALE GENOMIC DNA]</scope>
    <source>
        <strain evidence="11 12">ACD0624</strain>
    </source>
</reference>
<evidence type="ECO:0000256" key="2">
    <source>
        <dbReference type="ARBA" id="ARBA00007577"/>
    </source>
</evidence>
<feature type="transmembrane region" description="Helical" evidence="8">
    <location>
        <begin position="707"/>
        <end position="734"/>
    </location>
</feature>
<dbReference type="CDD" id="cd18577">
    <property type="entry name" value="ABC_6TM_Pgp_ABCB1_D1_like"/>
    <property type="match status" value="1"/>
</dbReference>
<feature type="transmembrane region" description="Helical" evidence="8">
    <location>
        <begin position="833"/>
        <end position="853"/>
    </location>
</feature>
<evidence type="ECO:0000313" key="11">
    <source>
        <dbReference type="EMBL" id="KAL0638941.1"/>
    </source>
</evidence>
<keyword evidence="7 8" id="KW-0472">Membrane</keyword>
<dbReference type="Gene3D" id="3.40.50.300">
    <property type="entry name" value="P-loop containing nucleotide triphosphate hydrolases"/>
    <property type="match status" value="2"/>
</dbReference>
<dbReference type="PANTHER" id="PTHR43394">
    <property type="entry name" value="ATP-DEPENDENT PERMEASE MDL1, MITOCHONDRIAL"/>
    <property type="match status" value="1"/>
</dbReference>
<dbReference type="Gene3D" id="1.20.1560.10">
    <property type="entry name" value="ABC transporter type 1, transmembrane domain"/>
    <property type="match status" value="2"/>
</dbReference>
<evidence type="ECO:0008006" key="13">
    <source>
        <dbReference type="Google" id="ProtNLM"/>
    </source>
</evidence>
<comment type="subcellular location">
    <subcellularLocation>
        <location evidence="1">Membrane</location>
        <topology evidence="1">Multi-pass membrane protein</topology>
    </subcellularLocation>
</comment>
<dbReference type="PROSITE" id="PS50893">
    <property type="entry name" value="ABC_TRANSPORTER_2"/>
    <property type="match status" value="1"/>
</dbReference>
<gene>
    <name evidence="11" type="ORF">Q9L58_001992</name>
</gene>